<dbReference type="InterPro" id="IPR002220">
    <property type="entry name" value="DapA-like"/>
</dbReference>
<accession>A0A8J1U4F4</accession>
<keyword evidence="12" id="KW-1185">Reference proteome</keyword>
<evidence type="ECO:0000256" key="5">
    <source>
        <dbReference type="ARBA" id="ARBA00012911"/>
    </source>
</evidence>
<dbReference type="GO" id="GO:0005737">
    <property type="term" value="C:cytoplasm"/>
    <property type="evidence" value="ECO:0007669"/>
    <property type="project" value="UniProtKB-SubCell"/>
</dbReference>
<comment type="catalytic activity">
    <reaction evidence="10">
        <text>aceneuramate = aldehydo-N-acetyl-D-mannosamine + pyruvate</text>
        <dbReference type="Rhea" id="RHEA:23296"/>
        <dbReference type="ChEBI" id="CHEBI:15361"/>
        <dbReference type="ChEBI" id="CHEBI:17122"/>
        <dbReference type="ChEBI" id="CHEBI:173083"/>
        <dbReference type="EC" id="4.1.3.3"/>
    </reaction>
</comment>
<dbReference type="AlphaFoldDB" id="A0A8J1U4F4"/>
<evidence type="ECO:0000313" key="11">
    <source>
        <dbReference type="EMBL" id="CAH1794445.1"/>
    </source>
</evidence>
<evidence type="ECO:0000256" key="2">
    <source>
        <dbReference type="ARBA" id="ARBA00004878"/>
    </source>
</evidence>
<keyword evidence="6" id="KW-0963">Cytoplasm</keyword>
<keyword evidence="7" id="KW-0456">Lyase</keyword>
<evidence type="ECO:0000256" key="9">
    <source>
        <dbReference type="ARBA" id="ARBA00023277"/>
    </source>
</evidence>
<evidence type="ECO:0000256" key="10">
    <source>
        <dbReference type="ARBA" id="ARBA00044906"/>
    </source>
</evidence>
<dbReference type="Pfam" id="PF00701">
    <property type="entry name" value="DHDPS"/>
    <property type="match status" value="1"/>
</dbReference>
<dbReference type="EMBL" id="CAIIXF020000009">
    <property type="protein sequence ID" value="CAH1794445.1"/>
    <property type="molecule type" value="Genomic_DNA"/>
</dbReference>
<organism evidence="11 12">
    <name type="scientific">Owenia fusiformis</name>
    <name type="common">Polychaete worm</name>
    <dbReference type="NCBI Taxonomy" id="6347"/>
    <lineage>
        <taxon>Eukaryota</taxon>
        <taxon>Metazoa</taxon>
        <taxon>Spiralia</taxon>
        <taxon>Lophotrochozoa</taxon>
        <taxon>Annelida</taxon>
        <taxon>Polychaeta</taxon>
        <taxon>Sedentaria</taxon>
        <taxon>Canalipalpata</taxon>
        <taxon>Sabellida</taxon>
        <taxon>Oweniida</taxon>
        <taxon>Oweniidae</taxon>
        <taxon>Owenia</taxon>
    </lineage>
</organism>
<dbReference type="PIRSF" id="PIRSF001365">
    <property type="entry name" value="DHDPS"/>
    <property type="match status" value="1"/>
</dbReference>
<dbReference type="PANTHER" id="PTHR12128">
    <property type="entry name" value="DIHYDRODIPICOLINATE SYNTHASE"/>
    <property type="match status" value="1"/>
</dbReference>
<evidence type="ECO:0000256" key="4">
    <source>
        <dbReference type="ARBA" id="ARBA00011881"/>
    </source>
</evidence>
<dbReference type="Gene3D" id="3.20.20.70">
    <property type="entry name" value="Aldolase class I"/>
    <property type="match status" value="1"/>
</dbReference>
<dbReference type="InterPro" id="IPR013785">
    <property type="entry name" value="Aldolase_TIM"/>
</dbReference>
<gene>
    <name evidence="11" type="ORF">OFUS_LOCUS19135</name>
</gene>
<dbReference type="PANTHER" id="PTHR12128:SF21">
    <property type="entry name" value="N-ACETYLNEURAMINATE LYASE"/>
    <property type="match status" value="1"/>
</dbReference>
<dbReference type="EC" id="4.1.3.3" evidence="5"/>
<keyword evidence="8" id="KW-0704">Schiff base</keyword>
<comment type="caution">
    <text evidence="11">The sequence shown here is derived from an EMBL/GenBank/DDBJ whole genome shotgun (WGS) entry which is preliminary data.</text>
</comment>
<dbReference type="SMART" id="SM01130">
    <property type="entry name" value="DHDPS"/>
    <property type="match status" value="1"/>
</dbReference>
<comment type="subunit">
    <text evidence="4">Homotetramer.</text>
</comment>
<evidence type="ECO:0000256" key="7">
    <source>
        <dbReference type="ARBA" id="ARBA00023239"/>
    </source>
</evidence>
<comment type="similarity">
    <text evidence="3">Belongs to the DapA family. NanA subfamily.</text>
</comment>
<dbReference type="OrthoDB" id="191315at2759"/>
<reference evidence="11" key="1">
    <citation type="submission" date="2022-03" db="EMBL/GenBank/DDBJ databases">
        <authorList>
            <person name="Martin C."/>
        </authorList>
    </citation>
    <scope>NUCLEOTIDE SEQUENCE</scope>
</reference>
<comment type="pathway">
    <text evidence="2">Amino-sugar metabolism; N-acetylneuraminate degradation.</text>
</comment>
<evidence type="ECO:0000256" key="6">
    <source>
        <dbReference type="ARBA" id="ARBA00022490"/>
    </source>
</evidence>
<sequence length="307" mass="33615">MSTEKKTVKDFKIEGNILAPFTPFKENGDVDLEIIPKYVDLILKYNIPNVFVLGTTGEGATLTVEERKQVTEAWARAVDNKPLTIIAHVGGANLRESMDLASHAETVDGVQAIAATGSVYYKPKTEDVEVDYIKQIAAEAPSLPFFYYDIDFMTGIKLNVSSLAQLATKVIPTFRGIKHSSKSIASMVNCSMIGGVQVINGAVDQYLAALTCGMEWPVLGVPCTAPIATKIKEAYDQGDMKTAREQQEYLQRLYNLRDSVGGGNGVLRAIVKLIDGIDFGRSRCPIPYPTQDNIDTLKQGLIDLEFL</sequence>
<evidence type="ECO:0000256" key="1">
    <source>
        <dbReference type="ARBA" id="ARBA00004496"/>
    </source>
</evidence>
<dbReference type="GO" id="GO:0008747">
    <property type="term" value="F:N-acetylneuraminate lyase activity"/>
    <property type="evidence" value="ECO:0007669"/>
    <property type="project" value="UniProtKB-EC"/>
</dbReference>
<comment type="subcellular location">
    <subcellularLocation>
        <location evidence="1">Cytoplasm</location>
    </subcellularLocation>
</comment>
<dbReference type="PRINTS" id="PR00146">
    <property type="entry name" value="DHPICSNTHASE"/>
</dbReference>
<keyword evidence="9" id="KW-0119">Carbohydrate metabolism</keyword>
<evidence type="ECO:0000256" key="3">
    <source>
        <dbReference type="ARBA" id="ARBA00006324"/>
    </source>
</evidence>
<proteinExistence type="inferred from homology"/>
<evidence type="ECO:0000313" key="12">
    <source>
        <dbReference type="Proteomes" id="UP000749559"/>
    </source>
</evidence>
<dbReference type="Proteomes" id="UP000749559">
    <property type="component" value="Unassembled WGS sequence"/>
</dbReference>
<name>A0A8J1U4F4_OWEFU</name>
<evidence type="ECO:0000256" key="8">
    <source>
        <dbReference type="ARBA" id="ARBA00023270"/>
    </source>
</evidence>
<protein>
    <recommendedName>
        <fullName evidence="5">N-acetylneuraminate lyase</fullName>
        <ecNumber evidence="5">4.1.3.3</ecNumber>
    </recommendedName>
</protein>
<dbReference type="SUPFAM" id="SSF51569">
    <property type="entry name" value="Aldolase"/>
    <property type="match status" value="1"/>
</dbReference>